<reference evidence="2 3" key="1">
    <citation type="submission" date="2022-10" db="EMBL/GenBank/DDBJ databases">
        <title>Luteolibacter flavescens strain MCCC 1K03193, whole genome shotgun sequencing project.</title>
        <authorList>
            <person name="Zhao G."/>
            <person name="Shen L."/>
        </authorList>
    </citation>
    <scope>NUCLEOTIDE SEQUENCE [LARGE SCALE GENOMIC DNA]</scope>
    <source>
        <strain evidence="2 3">MCCC 1K03193</strain>
    </source>
</reference>
<proteinExistence type="predicted"/>
<dbReference type="InterPro" id="IPR024445">
    <property type="entry name" value="Tnp_ISXO2-like"/>
</dbReference>
<name>A0ABT3FSX1_9BACT</name>
<dbReference type="Pfam" id="PF12762">
    <property type="entry name" value="DDE_Tnp_IS1595"/>
    <property type="match status" value="1"/>
</dbReference>
<evidence type="ECO:0000313" key="2">
    <source>
        <dbReference type="EMBL" id="MCW1886668.1"/>
    </source>
</evidence>
<dbReference type="PANTHER" id="PTHR47163">
    <property type="entry name" value="DDE_TNP_IS1595 DOMAIN-CONTAINING PROTEIN"/>
    <property type="match status" value="1"/>
</dbReference>
<dbReference type="SMART" id="SM01126">
    <property type="entry name" value="DDE_Tnp_IS1595"/>
    <property type="match status" value="1"/>
</dbReference>
<dbReference type="EMBL" id="JAPDDS010000011">
    <property type="protein sequence ID" value="MCW1886668.1"/>
    <property type="molecule type" value="Genomic_DNA"/>
</dbReference>
<protein>
    <submittedName>
        <fullName evidence="2">IS1595 family transposase</fullName>
    </submittedName>
</protein>
<feature type="domain" description="ISXO2-like transposase" evidence="1">
    <location>
        <begin position="134"/>
        <end position="288"/>
    </location>
</feature>
<sequence length="332" mass="37682">MNNDTGLPETLMEAISYFGDVENSHQFMVNLRWPDGKPTCPCCGSQDVRYISTRRLWECKVKHAKRQFSVKVGTIFEDSPIKLDKWFCAMWMLANCKNGVSSYEISRELGVTQKTGWFMLHRIRMAMHNGTFEKMDGHVEADETFIGGKARNMHPAKRKATVKGTGGMHMTPVQGLLERGTRDGVKVSRVKAEVLKSRKKKDIQGKVRNYVVKGSQVSTDALRSYDGLKDEYTHKVVDHAVTYVEGEVHTNGLENFWSLLKRTLKGTYVSCEPFHLFRYLDEQTFRFNERKEDNHGRFLLLAKGGLGKRLTYKVLTAAASSDNDGNCLPALA</sequence>
<evidence type="ECO:0000313" key="3">
    <source>
        <dbReference type="Proteomes" id="UP001207930"/>
    </source>
</evidence>
<keyword evidence="3" id="KW-1185">Reference proteome</keyword>
<comment type="caution">
    <text evidence="2">The sequence shown here is derived from an EMBL/GenBank/DDBJ whole genome shotgun (WGS) entry which is preliminary data.</text>
</comment>
<dbReference type="NCBIfam" id="NF033547">
    <property type="entry name" value="transpos_IS1595"/>
    <property type="match status" value="1"/>
</dbReference>
<organism evidence="2 3">
    <name type="scientific">Luteolibacter flavescens</name>
    <dbReference type="NCBI Taxonomy" id="1859460"/>
    <lineage>
        <taxon>Bacteria</taxon>
        <taxon>Pseudomonadati</taxon>
        <taxon>Verrucomicrobiota</taxon>
        <taxon>Verrucomicrobiia</taxon>
        <taxon>Verrucomicrobiales</taxon>
        <taxon>Verrucomicrobiaceae</taxon>
        <taxon>Luteolibacter</taxon>
    </lineage>
</organism>
<dbReference type="Proteomes" id="UP001207930">
    <property type="component" value="Unassembled WGS sequence"/>
</dbReference>
<evidence type="ECO:0000259" key="1">
    <source>
        <dbReference type="SMART" id="SM01126"/>
    </source>
</evidence>
<gene>
    <name evidence="2" type="ORF">OKA04_18160</name>
</gene>
<dbReference type="PANTHER" id="PTHR47163:SF2">
    <property type="entry name" value="SI:DKEY-17M8.2"/>
    <property type="match status" value="1"/>
</dbReference>
<dbReference type="Pfam" id="PF12760">
    <property type="entry name" value="Zn_ribbon_IS1595"/>
    <property type="match status" value="1"/>
</dbReference>
<dbReference type="InterPro" id="IPR024442">
    <property type="entry name" value="Transposase_Zn_ribbon"/>
</dbReference>
<dbReference type="InterPro" id="IPR053164">
    <property type="entry name" value="IS1016-like_transposase"/>
</dbReference>
<dbReference type="RefSeq" id="WP_264502623.1">
    <property type="nucleotide sequence ID" value="NZ_JAPDDS010000011.1"/>
</dbReference>
<accession>A0ABT3FSX1</accession>